<accession>A0A834TLK7</accession>
<sequence>MVDGARENVKNKSRATEEEEQIENQNL</sequence>
<evidence type="ECO:0000313" key="3">
    <source>
        <dbReference type="Proteomes" id="UP000634136"/>
    </source>
</evidence>
<reference evidence="2" key="1">
    <citation type="submission" date="2020-09" db="EMBL/GenBank/DDBJ databases">
        <title>Genome-Enabled Discovery of Anthraquinone Biosynthesis in Senna tora.</title>
        <authorList>
            <person name="Kang S.-H."/>
            <person name="Pandey R.P."/>
            <person name="Lee C.-M."/>
            <person name="Sim J.-S."/>
            <person name="Jeong J.-T."/>
            <person name="Choi B.-S."/>
            <person name="Jung M."/>
            <person name="Ginzburg D."/>
            <person name="Zhao K."/>
            <person name="Won S.Y."/>
            <person name="Oh T.-J."/>
            <person name="Yu Y."/>
            <person name="Kim N.-H."/>
            <person name="Lee O.R."/>
            <person name="Lee T.-H."/>
            <person name="Bashyal P."/>
            <person name="Kim T.-S."/>
            <person name="Lee W.-H."/>
            <person name="Kawkins C."/>
            <person name="Kim C.-K."/>
            <person name="Kim J.S."/>
            <person name="Ahn B.O."/>
            <person name="Rhee S.Y."/>
            <person name="Sohng J.K."/>
        </authorList>
    </citation>
    <scope>NUCLEOTIDE SEQUENCE</scope>
    <source>
        <tissue evidence="2">Leaf</tissue>
    </source>
</reference>
<feature type="compositionally biased region" description="Basic and acidic residues" evidence="1">
    <location>
        <begin position="1"/>
        <end position="16"/>
    </location>
</feature>
<organism evidence="2 3">
    <name type="scientific">Senna tora</name>
    <dbReference type="NCBI Taxonomy" id="362788"/>
    <lineage>
        <taxon>Eukaryota</taxon>
        <taxon>Viridiplantae</taxon>
        <taxon>Streptophyta</taxon>
        <taxon>Embryophyta</taxon>
        <taxon>Tracheophyta</taxon>
        <taxon>Spermatophyta</taxon>
        <taxon>Magnoliopsida</taxon>
        <taxon>eudicotyledons</taxon>
        <taxon>Gunneridae</taxon>
        <taxon>Pentapetalae</taxon>
        <taxon>rosids</taxon>
        <taxon>fabids</taxon>
        <taxon>Fabales</taxon>
        <taxon>Fabaceae</taxon>
        <taxon>Caesalpinioideae</taxon>
        <taxon>Cassia clade</taxon>
        <taxon>Senna</taxon>
    </lineage>
</organism>
<keyword evidence="3" id="KW-1185">Reference proteome</keyword>
<dbReference type="AlphaFoldDB" id="A0A834TLK7"/>
<proteinExistence type="predicted"/>
<protein>
    <submittedName>
        <fullName evidence="2">Uncharacterized protein</fullName>
    </submittedName>
</protein>
<evidence type="ECO:0000313" key="2">
    <source>
        <dbReference type="EMBL" id="KAF7824085.1"/>
    </source>
</evidence>
<comment type="caution">
    <text evidence="2">The sequence shown here is derived from an EMBL/GenBank/DDBJ whole genome shotgun (WGS) entry which is preliminary data.</text>
</comment>
<dbReference type="Proteomes" id="UP000634136">
    <property type="component" value="Unassembled WGS sequence"/>
</dbReference>
<name>A0A834TLK7_9FABA</name>
<gene>
    <name evidence="2" type="ORF">G2W53_022229</name>
</gene>
<feature type="region of interest" description="Disordered" evidence="1">
    <location>
        <begin position="1"/>
        <end position="27"/>
    </location>
</feature>
<dbReference type="EMBL" id="JAAIUW010000007">
    <property type="protein sequence ID" value="KAF7824085.1"/>
    <property type="molecule type" value="Genomic_DNA"/>
</dbReference>
<evidence type="ECO:0000256" key="1">
    <source>
        <dbReference type="SAM" id="MobiDB-lite"/>
    </source>
</evidence>
<feature type="compositionally biased region" description="Acidic residues" evidence="1">
    <location>
        <begin position="17"/>
        <end position="27"/>
    </location>
</feature>